<proteinExistence type="predicted"/>
<gene>
    <name evidence="2" type="ORF">HPBE_LOCUS2814</name>
</gene>
<reference evidence="2 3" key="1">
    <citation type="submission" date="2018-11" db="EMBL/GenBank/DDBJ databases">
        <authorList>
            <consortium name="Pathogen Informatics"/>
        </authorList>
    </citation>
    <scope>NUCLEOTIDE SEQUENCE [LARGE SCALE GENOMIC DNA]</scope>
</reference>
<evidence type="ECO:0000313" key="3">
    <source>
        <dbReference type="Proteomes" id="UP000050761"/>
    </source>
</evidence>
<organism evidence="3 4">
    <name type="scientific">Heligmosomoides polygyrus</name>
    <name type="common">Parasitic roundworm</name>
    <dbReference type="NCBI Taxonomy" id="6339"/>
    <lineage>
        <taxon>Eukaryota</taxon>
        <taxon>Metazoa</taxon>
        <taxon>Ecdysozoa</taxon>
        <taxon>Nematoda</taxon>
        <taxon>Chromadorea</taxon>
        <taxon>Rhabditida</taxon>
        <taxon>Rhabditina</taxon>
        <taxon>Rhabditomorpha</taxon>
        <taxon>Strongyloidea</taxon>
        <taxon>Heligmosomidae</taxon>
        <taxon>Heligmosomoides</taxon>
    </lineage>
</organism>
<accession>A0A3P7V1N2</accession>
<dbReference type="EMBL" id="UZAH01005021">
    <property type="protein sequence ID" value="VDO28477.1"/>
    <property type="molecule type" value="Genomic_DNA"/>
</dbReference>
<sequence length="144" mass="15462">MGVRLDSMEPALSQLAEKFNPKSTCVFCNVEAQKDGHSSGRCPNYSDTVARAVQASKLGLCGRCLKAVTSQSPAVPKQRTRKPSGKETEILSTSPNERYRSDAKPILLFELAAGSIVDSDDGSLSTPRPLVGRSWSTSMRALSS</sequence>
<reference evidence="4" key="2">
    <citation type="submission" date="2019-09" db="UniProtKB">
        <authorList>
            <consortium name="WormBaseParasite"/>
        </authorList>
    </citation>
    <scope>IDENTIFICATION</scope>
</reference>
<dbReference type="Proteomes" id="UP000050761">
    <property type="component" value="Unassembled WGS sequence"/>
</dbReference>
<accession>A0A183F9H1</accession>
<name>A0A183F9H1_HELPZ</name>
<dbReference type="AlphaFoldDB" id="A0A183F9H1"/>
<feature type="compositionally biased region" description="Polar residues" evidence="1">
    <location>
        <begin position="134"/>
        <end position="144"/>
    </location>
</feature>
<protein>
    <submittedName>
        <fullName evidence="4">CCHC-type domain-containing protein</fullName>
    </submittedName>
</protein>
<evidence type="ECO:0000313" key="4">
    <source>
        <dbReference type="WBParaSite" id="HPBE_0000281301-mRNA-1"/>
    </source>
</evidence>
<dbReference type="OrthoDB" id="6020750at2759"/>
<feature type="region of interest" description="Disordered" evidence="1">
    <location>
        <begin position="117"/>
        <end position="144"/>
    </location>
</feature>
<evidence type="ECO:0000256" key="1">
    <source>
        <dbReference type="SAM" id="MobiDB-lite"/>
    </source>
</evidence>
<feature type="region of interest" description="Disordered" evidence="1">
    <location>
        <begin position="72"/>
        <end position="95"/>
    </location>
</feature>
<keyword evidence="3" id="KW-1185">Reference proteome</keyword>
<evidence type="ECO:0000313" key="2">
    <source>
        <dbReference type="EMBL" id="VDO28477.1"/>
    </source>
</evidence>
<dbReference type="WBParaSite" id="HPBE_0000281301-mRNA-1">
    <property type="protein sequence ID" value="HPBE_0000281301-mRNA-1"/>
    <property type="gene ID" value="HPBE_0000281301"/>
</dbReference>